<reference evidence="17" key="1">
    <citation type="submission" date="2016-06" db="UniProtKB">
        <authorList>
            <consortium name="WormBaseParasite"/>
        </authorList>
    </citation>
    <scope>IDENTIFICATION</scope>
</reference>
<dbReference type="FunFam" id="1.10.510.10:FF:001512">
    <property type="entry name" value="Receptor tyrosine-protein kinase erbB-2"/>
    <property type="match status" value="1"/>
</dbReference>
<keyword evidence="7 12" id="KW-0829">Tyrosine-protein kinase</keyword>
<dbReference type="PROSITE" id="PS50001">
    <property type="entry name" value="SH2"/>
    <property type="match status" value="1"/>
</dbReference>
<evidence type="ECO:0000313" key="17">
    <source>
        <dbReference type="WBParaSite" id="TCNE_0001488901-mRNA-1"/>
    </source>
</evidence>
<evidence type="ECO:0000256" key="9">
    <source>
        <dbReference type="ARBA" id="ARBA00051245"/>
    </source>
</evidence>
<dbReference type="InterPro" id="IPR020635">
    <property type="entry name" value="Tyr_kinase_cat_dom"/>
</dbReference>
<comment type="catalytic activity">
    <reaction evidence="8">
        <text>L-tyrosyl-[protein] + ATP = O-phospho-L-tyrosyl-[protein] + ADP + H(+)</text>
        <dbReference type="Rhea" id="RHEA:10596"/>
        <dbReference type="Rhea" id="RHEA-COMP:10136"/>
        <dbReference type="Rhea" id="RHEA-COMP:20101"/>
        <dbReference type="ChEBI" id="CHEBI:15378"/>
        <dbReference type="ChEBI" id="CHEBI:30616"/>
        <dbReference type="ChEBI" id="CHEBI:46858"/>
        <dbReference type="ChEBI" id="CHEBI:61978"/>
        <dbReference type="ChEBI" id="CHEBI:456216"/>
        <dbReference type="EC" id="2.7.10.1"/>
    </reaction>
</comment>
<dbReference type="PROSITE" id="PS50011">
    <property type="entry name" value="PROTEIN_KINASE_DOM"/>
    <property type="match status" value="1"/>
</dbReference>
<feature type="binding site" evidence="11">
    <location>
        <position position="163"/>
    </location>
    <ligand>
        <name>ATP</name>
        <dbReference type="ChEBI" id="CHEBI:30616"/>
    </ligand>
</feature>
<dbReference type="GO" id="GO:0061564">
    <property type="term" value="P:axon development"/>
    <property type="evidence" value="ECO:0007669"/>
    <property type="project" value="UniProtKB-ARBA"/>
</dbReference>
<dbReference type="SMART" id="SM00219">
    <property type="entry name" value="TyrKc"/>
    <property type="match status" value="1"/>
</dbReference>
<keyword evidence="5 11" id="KW-0067">ATP-binding</keyword>
<dbReference type="InterPro" id="IPR000980">
    <property type="entry name" value="SH2"/>
</dbReference>
<feature type="domain" description="Protein kinase" evidence="14">
    <location>
        <begin position="132"/>
        <end position="395"/>
    </location>
</feature>
<evidence type="ECO:0000256" key="1">
    <source>
        <dbReference type="ARBA" id="ARBA00004308"/>
    </source>
</evidence>
<keyword evidence="3 11" id="KW-0547">Nucleotide-binding</keyword>
<dbReference type="GO" id="GO:0012505">
    <property type="term" value="C:endomembrane system"/>
    <property type="evidence" value="ECO:0007669"/>
    <property type="project" value="UniProtKB-SubCell"/>
</dbReference>
<dbReference type="InterPro" id="IPR011009">
    <property type="entry name" value="Kinase-like_dom_sf"/>
</dbReference>
<dbReference type="AlphaFoldDB" id="A0A183V2B9"/>
<dbReference type="Pfam" id="PF07714">
    <property type="entry name" value="PK_Tyr_Ser-Thr"/>
    <property type="match status" value="1"/>
</dbReference>
<keyword evidence="6" id="KW-0472">Membrane</keyword>
<dbReference type="EMBL" id="UYWY01022509">
    <property type="protein sequence ID" value="VDM46210.1"/>
    <property type="molecule type" value="Genomic_DNA"/>
</dbReference>
<dbReference type="InterPro" id="IPR035849">
    <property type="entry name" value="Fes/Fps/Fer_SH2"/>
</dbReference>
<organism evidence="16 17">
    <name type="scientific">Toxocara canis</name>
    <name type="common">Canine roundworm</name>
    <dbReference type="NCBI Taxonomy" id="6265"/>
    <lineage>
        <taxon>Eukaryota</taxon>
        <taxon>Metazoa</taxon>
        <taxon>Ecdysozoa</taxon>
        <taxon>Nematoda</taxon>
        <taxon>Chromadorea</taxon>
        <taxon>Rhabditida</taxon>
        <taxon>Spirurina</taxon>
        <taxon>Ascaridomorpha</taxon>
        <taxon>Ascaridoidea</taxon>
        <taxon>Toxocaridae</taxon>
        <taxon>Toxocara</taxon>
    </lineage>
</organism>
<dbReference type="Gene3D" id="3.30.505.10">
    <property type="entry name" value="SH2 domain"/>
    <property type="match status" value="1"/>
</dbReference>
<dbReference type="Gene3D" id="1.10.510.10">
    <property type="entry name" value="Transferase(Phosphotransferase) domain 1"/>
    <property type="match status" value="1"/>
</dbReference>
<keyword evidence="16" id="KW-1185">Reference proteome</keyword>
<evidence type="ECO:0000313" key="16">
    <source>
        <dbReference type="Proteomes" id="UP000050794"/>
    </source>
</evidence>
<dbReference type="InterPro" id="IPR050198">
    <property type="entry name" value="Non-receptor_tyrosine_kinases"/>
</dbReference>
<comment type="similarity">
    <text evidence="12">Belongs to the protein kinase superfamily. Tyr protein kinase family.</text>
</comment>
<comment type="subcellular location">
    <subcellularLocation>
        <location evidence="1">Endomembrane system</location>
    </subcellularLocation>
</comment>
<evidence type="ECO:0000256" key="6">
    <source>
        <dbReference type="ARBA" id="ARBA00023136"/>
    </source>
</evidence>
<keyword evidence="10" id="KW-0727">SH2 domain</keyword>
<dbReference type="CDD" id="cd00192">
    <property type="entry name" value="PTKc"/>
    <property type="match status" value="1"/>
</dbReference>
<evidence type="ECO:0000259" key="13">
    <source>
        <dbReference type="PROSITE" id="PS50001"/>
    </source>
</evidence>
<keyword evidence="4 12" id="KW-0418">Kinase</keyword>
<dbReference type="InterPro" id="IPR008266">
    <property type="entry name" value="Tyr_kinase_AS"/>
</dbReference>
<dbReference type="GO" id="GO:0004714">
    <property type="term" value="F:transmembrane receptor protein tyrosine kinase activity"/>
    <property type="evidence" value="ECO:0007669"/>
    <property type="project" value="UniProtKB-EC"/>
</dbReference>
<dbReference type="PROSITE" id="PS00109">
    <property type="entry name" value="PROTEIN_KINASE_TYR"/>
    <property type="match status" value="1"/>
</dbReference>
<evidence type="ECO:0000313" key="15">
    <source>
        <dbReference type="EMBL" id="VDM46210.1"/>
    </source>
</evidence>
<dbReference type="InterPro" id="IPR017441">
    <property type="entry name" value="Protein_kinase_ATP_BS"/>
</dbReference>
<evidence type="ECO:0000256" key="2">
    <source>
        <dbReference type="ARBA" id="ARBA00022679"/>
    </source>
</evidence>
<evidence type="ECO:0000259" key="14">
    <source>
        <dbReference type="PROSITE" id="PS50011"/>
    </source>
</evidence>
<name>A0A183V2B9_TOXCA</name>
<dbReference type="SUPFAM" id="SSF55550">
    <property type="entry name" value="SH2 domain"/>
    <property type="match status" value="1"/>
</dbReference>
<dbReference type="WBParaSite" id="TCNE_0001488901-mRNA-1">
    <property type="protein sequence ID" value="TCNE_0001488901-mRNA-1"/>
    <property type="gene ID" value="TCNE_0001488901"/>
</dbReference>
<proteinExistence type="inferred from homology"/>
<comment type="catalytic activity">
    <reaction evidence="9 12">
        <text>L-tyrosyl-[protein] + ATP = O-phospho-L-tyrosyl-[protein] + ADP + H(+)</text>
        <dbReference type="Rhea" id="RHEA:10596"/>
        <dbReference type="Rhea" id="RHEA-COMP:10136"/>
        <dbReference type="Rhea" id="RHEA-COMP:20101"/>
        <dbReference type="ChEBI" id="CHEBI:15378"/>
        <dbReference type="ChEBI" id="CHEBI:30616"/>
        <dbReference type="ChEBI" id="CHEBI:46858"/>
        <dbReference type="ChEBI" id="CHEBI:61978"/>
        <dbReference type="ChEBI" id="CHEBI:456216"/>
        <dbReference type="EC" id="2.7.10.2"/>
    </reaction>
</comment>
<dbReference type="Proteomes" id="UP000050794">
    <property type="component" value="Unassembled WGS sequence"/>
</dbReference>
<evidence type="ECO:0000256" key="10">
    <source>
        <dbReference type="PROSITE-ProRule" id="PRU00191"/>
    </source>
</evidence>
<dbReference type="PROSITE" id="PS00107">
    <property type="entry name" value="PROTEIN_KINASE_ATP"/>
    <property type="match status" value="1"/>
</dbReference>
<dbReference type="GO" id="GO:0004715">
    <property type="term" value="F:non-membrane spanning protein tyrosine kinase activity"/>
    <property type="evidence" value="ECO:0007669"/>
    <property type="project" value="UniProtKB-EC"/>
</dbReference>
<evidence type="ECO:0000256" key="4">
    <source>
        <dbReference type="ARBA" id="ARBA00022777"/>
    </source>
</evidence>
<gene>
    <name evidence="15" type="ORF">TCNE_LOCUS14889</name>
</gene>
<dbReference type="PRINTS" id="PR00109">
    <property type="entry name" value="TYRKINASE"/>
</dbReference>
<dbReference type="InterPro" id="IPR036860">
    <property type="entry name" value="SH2_dom_sf"/>
</dbReference>
<dbReference type="GO" id="GO:0048680">
    <property type="term" value="P:positive regulation of axon regeneration"/>
    <property type="evidence" value="ECO:0007669"/>
    <property type="project" value="UniProtKB-ARBA"/>
</dbReference>
<feature type="domain" description="SH2" evidence="13">
    <location>
        <begin position="16"/>
        <end position="100"/>
    </location>
</feature>
<dbReference type="InterPro" id="IPR001245">
    <property type="entry name" value="Ser-Thr/Tyr_kinase_cat_dom"/>
</dbReference>
<evidence type="ECO:0000256" key="8">
    <source>
        <dbReference type="ARBA" id="ARBA00051243"/>
    </source>
</evidence>
<dbReference type="GO" id="GO:0005524">
    <property type="term" value="F:ATP binding"/>
    <property type="evidence" value="ECO:0007669"/>
    <property type="project" value="UniProtKB-UniRule"/>
</dbReference>
<sequence length="395" mass="45487">MALDEQTLKDIEGEEFYHGFLPREDISEMLKEVGDFILRLTQPKPGDPRELVISVRASMEPSSISIRHVILTRKAKQGGFDWIALEDEKYSSLKELIKDYVGSRRPINPEYKTSVLIRAVKRQSWEFLHDDVTLKDLLGEGQFGEVRSGVLNNRGKKIEVAIKIAKRAEDEKQMEKAKEKIKEMMHEARLMRNFRHVNVVRMYGVAVCREPLMIILEKVNGGSLFDLLDRKKGQISEEEKIENMSLGAAKGLEYLHSQKCIHRDIASRNVLYTDSKVAKISDFGMSRMGTKYEMKRGTHKRIPLKWTAPESMVAFQYTPKTDVFSYSILLWEIFSDAAEPYVGLTCIEVKKMISCGKRLKKPQGCPDDMFRLMNKCWEQNPEKRYSMSEVSATVC</sequence>
<reference evidence="15 16" key="2">
    <citation type="submission" date="2018-11" db="EMBL/GenBank/DDBJ databases">
        <authorList>
            <consortium name="Pathogen Informatics"/>
        </authorList>
    </citation>
    <scope>NUCLEOTIDE SEQUENCE [LARGE SCALE GENOMIC DNA]</scope>
</reference>
<dbReference type="CDD" id="cd10361">
    <property type="entry name" value="SH2_Fps_family"/>
    <property type="match status" value="1"/>
</dbReference>
<dbReference type="SMART" id="SM00252">
    <property type="entry name" value="SH2"/>
    <property type="match status" value="1"/>
</dbReference>
<dbReference type="PANTHER" id="PTHR24418">
    <property type="entry name" value="TYROSINE-PROTEIN KINASE"/>
    <property type="match status" value="1"/>
</dbReference>
<protein>
    <recommendedName>
        <fullName evidence="12">Tyrosine-protein kinase</fullName>
        <ecNumber evidence="12">2.7.10.2</ecNumber>
    </recommendedName>
</protein>
<evidence type="ECO:0000256" key="5">
    <source>
        <dbReference type="ARBA" id="ARBA00022840"/>
    </source>
</evidence>
<evidence type="ECO:0000256" key="3">
    <source>
        <dbReference type="ARBA" id="ARBA00022741"/>
    </source>
</evidence>
<evidence type="ECO:0000256" key="12">
    <source>
        <dbReference type="RuleBase" id="RU362096"/>
    </source>
</evidence>
<keyword evidence="2 12" id="KW-0808">Transferase</keyword>
<dbReference type="InterPro" id="IPR000719">
    <property type="entry name" value="Prot_kinase_dom"/>
</dbReference>
<dbReference type="EC" id="2.7.10.2" evidence="12"/>
<evidence type="ECO:0000256" key="7">
    <source>
        <dbReference type="ARBA" id="ARBA00023137"/>
    </source>
</evidence>
<dbReference type="Pfam" id="PF00017">
    <property type="entry name" value="SH2"/>
    <property type="match status" value="1"/>
</dbReference>
<dbReference type="SUPFAM" id="SSF56112">
    <property type="entry name" value="Protein kinase-like (PK-like)"/>
    <property type="match status" value="1"/>
</dbReference>
<evidence type="ECO:0000256" key="11">
    <source>
        <dbReference type="PROSITE-ProRule" id="PRU10141"/>
    </source>
</evidence>
<accession>A0A183V2B9</accession>